<proteinExistence type="predicted"/>
<feature type="region of interest" description="Disordered" evidence="1">
    <location>
        <begin position="1"/>
        <end position="65"/>
    </location>
</feature>
<organism evidence="2 3">
    <name type="scientific">Xanthobacter flavus</name>
    <dbReference type="NCBI Taxonomy" id="281"/>
    <lineage>
        <taxon>Bacteria</taxon>
        <taxon>Pseudomonadati</taxon>
        <taxon>Pseudomonadota</taxon>
        <taxon>Alphaproteobacteria</taxon>
        <taxon>Hyphomicrobiales</taxon>
        <taxon>Xanthobacteraceae</taxon>
        <taxon>Xanthobacter</taxon>
    </lineage>
</organism>
<dbReference type="Proteomes" id="UP001144397">
    <property type="component" value="Unassembled WGS sequence"/>
</dbReference>
<gene>
    <name evidence="2" type="ORF">XFLAVUS301_42620</name>
</gene>
<evidence type="ECO:0000256" key="1">
    <source>
        <dbReference type="SAM" id="MobiDB-lite"/>
    </source>
</evidence>
<reference evidence="2" key="1">
    <citation type="submission" date="2022-12" db="EMBL/GenBank/DDBJ databases">
        <title>Reference genome sequencing for broad-spectrum identification of bacterial and archaeal isolates by mass spectrometry.</title>
        <authorList>
            <person name="Sekiguchi Y."/>
            <person name="Tourlousse D.M."/>
        </authorList>
    </citation>
    <scope>NUCLEOTIDE SEQUENCE</scope>
    <source>
        <strain evidence="2">301</strain>
    </source>
</reference>
<accession>A0A9W6FP29</accession>
<comment type="caution">
    <text evidence="2">The sequence shown here is derived from an EMBL/GenBank/DDBJ whole genome shotgun (WGS) entry which is preliminary data.</text>
</comment>
<evidence type="ECO:0000313" key="2">
    <source>
        <dbReference type="EMBL" id="GLI24588.1"/>
    </source>
</evidence>
<dbReference type="EMBL" id="BSDO01000008">
    <property type="protein sequence ID" value="GLI24588.1"/>
    <property type="molecule type" value="Genomic_DNA"/>
</dbReference>
<sequence length="65" mass="6590">MAAVRLYTGSCGRRRAPRGRMSPNKGPPPPEAEGWAGAPPYGAIDPARAGSAGPVKGMDSSQATP</sequence>
<feature type="compositionally biased region" description="Low complexity" evidence="1">
    <location>
        <begin position="32"/>
        <end position="43"/>
    </location>
</feature>
<evidence type="ECO:0000313" key="3">
    <source>
        <dbReference type="Proteomes" id="UP001144397"/>
    </source>
</evidence>
<dbReference type="AlphaFoldDB" id="A0A9W6FP29"/>
<name>A0A9W6FP29_XANFL</name>
<protein>
    <submittedName>
        <fullName evidence="2">Uncharacterized protein</fullName>
    </submittedName>
</protein>